<dbReference type="Proteomes" id="UP001055811">
    <property type="component" value="Linkage Group LG04"/>
</dbReference>
<reference evidence="2" key="1">
    <citation type="journal article" date="2022" name="Mol. Ecol. Resour.">
        <title>The genomes of chicory, endive, great burdock and yacon provide insights into Asteraceae palaeo-polyploidization history and plant inulin production.</title>
        <authorList>
            <person name="Fan W."/>
            <person name="Wang S."/>
            <person name="Wang H."/>
            <person name="Wang A."/>
            <person name="Jiang F."/>
            <person name="Liu H."/>
            <person name="Zhao H."/>
            <person name="Xu D."/>
            <person name="Zhang Y."/>
        </authorList>
    </citation>
    <scope>NUCLEOTIDE SEQUENCE [LARGE SCALE GENOMIC DNA]</scope>
    <source>
        <strain evidence="2">cv. Punajuju</strain>
    </source>
</reference>
<gene>
    <name evidence="1" type="ORF">L2E82_21969</name>
</gene>
<protein>
    <submittedName>
        <fullName evidence="1">Uncharacterized protein</fullName>
    </submittedName>
</protein>
<evidence type="ECO:0000313" key="1">
    <source>
        <dbReference type="EMBL" id="KAI3750993.1"/>
    </source>
</evidence>
<organism evidence="1 2">
    <name type="scientific">Cichorium intybus</name>
    <name type="common">Chicory</name>
    <dbReference type="NCBI Taxonomy" id="13427"/>
    <lineage>
        <taxon>Eukaryota</taxon>
        <taxon>Viridiplantae</taxon>
        <taxon>Streptophyta</taxon>
        <taxon>Embryophyta</taxon>
        <taxon>Tracheophyta</taxon>
        <taxon>Spermatophyta</taxon>
        <taxon>Magnoliopsida</taxon>
        <taxon>eudicotyledons</taxon>
        <taxon>Gunneridae</taxon>
        <taxon>Pentapetalae</taxon>
        <taxon>asterids</taxon>
        <taxon>campanulids</taxon>
        <taxon>Asterales</taxon>
        <taxon>Asteraceae</taxon>
        <taxon>Cichorioideae</taxon>
        <taxon>Cichorieae</taxon>
        <taxon>Cichoriinae</taxon>
        <taxon>Cichorium</taxon>
    </lineage>
</organism>
<keyword evidence="2" id="KW-1185">Reference proteome</keyword>
<accession>A0ACB9DXE0</accession>
<comment type="caution">
    <text evidence="1">The sequence shown here is derived from an EMBL/GenBank/DDBJ whole genome shotgun (WGS) entry which is preliminary data.</text>
</comment>
<sequence>MNGSTKRSAGYSRSWCRQPSSDAIAAANRQRSLHRTWRIEIHPLQPFLQSFYSETIEHQATKPLIGVVNRREHHLALQSCSRIPPPCISDLVVFIGDCPTDHLPLTSAGLLSIGKNHRRTHPSPFSSTMLTAHITIDPLFSLPEFVPSTQSFTGLFIGSIAR</sequence>
<name>A0ACB9DXE0_CICIN</name>
<evidence type="ECO:0000313" key="2">
    <source>
        <dbReference type="Proteomes" id="UP001055811"/>
    </source>
</evidence>
<dbReference type="EMBL" id="CM042012">
    <property type="protein sequence ID" value="KAI3750993.1"/>
    <property type="molecule type" value="Genomic_DNA"/>
</dbReference>
<reference evidence="1 2" key="2">
    <citation type="journal article" date="2022" name="Mol. Ecol. Resour.">
        <title>The genomes of chicory, endive, great burdock and yacon provide insights into Asteraceae paleo-polyploidization history and plant inulin production.</title>
        <authorList>
            <person name="Fan W."/>
            <person name="Wang S."/>
            <person name="Wang H."/>
            <person name="Wang A."/>
            <person name="Jiang F."/>
            <person name="Liu H."/>
            <person name="Zhao H."/>
            <person name="Xu D."/>
            <person name="Zhang Y."/>
        </authorList>
    </citation>
    <scope>NUCLEOTIDE SEQUENCE [LARGE SCALE GENOMIC DNA]</scope>
    <source>
        <strain evidence="2">cv. Punajuju</strain>
        <tissue evidence="1">Leaves</tissue>
    </source>
</reference>
<proteinExistence type="predicted"/>